<dbReference type="PANTHER" id="PTHR12801">
    <property type="entry name" value="RNA EXONUCLEASE REXO1 / RECO3 FAMILY MEMBER-RELATED"/>
    <property type="match status" value="1"/>
</dbReference>
<evidence type="ECO:0000313" key="5">
    <source>
        <dbReference type="Proteomes" id="UP001530315"/>
    </source>
</evidence>
<dbReference type="SUPFAM" id="SSF53098">
    <property type="entry name" value="Ribonuclease H-like"/>
    <property type="match status" value="1"/>
</dbReference>
<evidence type="ECO:0008006" key="6">
    <source>
        <dbReference type="Google" id="ProtNLM"/>
    </source>
</evidence>
<dbReference type="Proteomes" id="UP001530315">
    <property type="component" value="Unassembled WGS sequence"/>
</dbReference>
<dbReference type="PANTHER" id="PTHR12801:SF45">
    <property type="entry name" value="RNA EXONUCLEASE 4"/>
    <property type="match status" value="1"/>
</dbReference>
<name>A0ABD3MRW8_9STRA</name>
<keyword evidence="2" id="KW-0378">Hydrolase</keyword>
<proteinExistence type="predicted"/>
<dbReference type="GO" id="GO:0004518">
    <property type="term" value="F:nuclease activity"/>
    <property type="evidence" value="ECO:0007669"/>
    <property type="project" value="UniProtKB-KW"/>
</dbReference>
<feature type="compositionally biased region" description="Low complexity" evidence="3">
    <location>
        <begin position="45"/>
        <end position="57"/>
    </location>
</feature>
<dbReference type="AlphaFoldDB" id="A0ABD3MRW8"/>
<evidence type="ECO:0000256" key="2">
    <source>
        <dbReference type="ARBA" id="ARBA00022801"/>
    </source>
</evidence>
<evidence type="ECO:0000256" key="1">
    <source>
        <dbReference type="ARBA" id="ARBA00022722"/>
    </source>
</evidence>
<keyword evidence="1" id="KW-0540">Nuclease</keyword>
<keyword evidence="5" id="KW-1185">Reference proteome</keyword>
<reference evidence="4 5" key="1">
    <citation type="submission" date="2024-10" db="EMBL/GenBank/DDBJ databases">
        <title>Updated reference genomes for cyclostephanoid diatoms.</title>
        <authorList>
            <person name="Roberts W.R."/>
            <person name="Alverson A.J."/>
        </authorList>
    </citation>
    <scope>NUCLEOTIDE SEQUENCE [LARGE SCALE GENOMIC DNA]</scope>
    <source>
        <strain evidence="4 5">AJA276-08</strain>
    </source>
</reference>
<comment type="caution">
    <text evidence="4">The sequence shown here is derived from an EMBL/GenBank/DDBJ whole genome shotgun (WGS) entry which is preliminary data.</text>
</comment>
<organism evidence="4 5">
    <name type="scientific">Stephanodiscus triporus</name>
    <dbReference type="NCBI Taxonomy" id="2934178"/>
    <lineage>
        <taxon>Eukaryota</taxon>
        <taxon>Sar</taxon>
        <taxon>Stramenopiles</taxon>
        <taxon>Ochrophyta</taxon>
        <taxon>Bacillariophyta</taxon>
        <taxon>Coscinodiscophyceae</taxon>
        <taxon>Thalassiosirophycidae</taxon>
        <taxon>Stephanodiscales</taxon>
        <taxon>Stephanodiscaceae</taxon>
        <taxon>Stephanodiscus</taxon>
    </lineage>
</organism>
<feature type="region of interest" description="Disordered" evidence="3">
    <location>
        <begin position="17"/>
        <end position="57"/>
    </location>
</feature>
<evidence type="ECO:0000313" key="4">
    <source>
        <dbReference type="EMBL" id="KAL3766741.1"/>
    </source>
</evidence>
<gene>
    <name evidence="4" type="ORF">ACHAW5_008795</name>
</gene>
<dbReference type="InterPro" id="IPR036397">
    <property type="entry name" value="RNaseH_sf"/>
</dbReference>
<accession>A0ABD3MRW8</accession>
<dbReference type="InterPro" id="IPR012337">
    <property type="entry name" value="RNaseH-like_sf"/>
</dbReference>
<dbReference type="InterPro" id="IPR047021">
    <property type="entry name" value="REXO1/3/4-like"/>
</dbReference>
<dbReference type="Gene3D" id="3.30.420.10">
    <property type="entry name" value="Ribonuclease H-like superfamily/Ribonuclease H"/>
    <property type="match status" value="1"/>
</dbReference>
<dbReference type="GO" id="GO:0016787">
    <property type="term" value="F:hydrolase activity"/>
    <property type="evidence" value="ECO:0007669"/>
    <property type="project" value="UniProtKB-KW"/>
</dbReference>
<sequence>MSTPLSSCPTIKANASLRRSCGSPPAKNAAIGRCRANRRQQPRDSSSSSSCSCSSSSTASTEQLSMVVNMVGIRLNGLTSRLACMSIINWHSEVMYDMHVQVAETVMDHRTHVSGISPEDLLESSGVVSFDDAHGDVMDLIRGKVLIGHGLRGDFAAL</sequence>
<dbReference type="EMBL" id="JALLAZ020001722">
    <property type="protein sequence ID" value="KAL3766741.1"/>
    <property type="molecule type" value="Genomic_DNA"/>
</dbReference>
<protein>
    <recommendedName>
        <fullName evidence="6">Exonuclease domain-containing protein</fullName>
    </recommendedName>
</protein>
<evidence type="ECO:0000256" key="3">
    <source>
        <dbReference type="SAM" id="MobiDB-lite"/>
    </source>
</evidence>